<comment type="caution">
    <text evidence="1">The sequence shown here is derived from an EMBL/GenBank/DDBJ whole genome shotgun (WGS) entry which is preliminary data.</text>
</comment>
<keyword evidence="2" id="KW-1185">Reference proteome</keyword>
<accession>A0ABV6N824</accession>
<dbReference type="RefSeq" id="WP_379794645.1">
    <property type="nucleotide sequence ID" value="NZ_JBHLUD010000018.1"/>
</dbReference>
<organism evidence="1 2">
    <name type="scientific">Kutzneria chonburiensis</name>
    <dbReference type="NCBI Taxonomy" id="1483604"/>
    <lineage>
        <taxon>Bacteria</taxon>
        <taxon>Bacillati</taxon>
        <taxon>Actinomycetota</taxon>
        <taxon>Actinomycetes</taxon>
        <taxon>Pseudonocardiales</taxon>
        <taxon>Pseudonocardiaceae</taxon>
        <taxon>Kutzneria</taxon>
    </lineage>
</organism>
<protein>
    <submittedName>
        <fullName evidence="1">Uncharacterized protein</fullName>
    </submittedName>
</protein>
<proteinExistence type="predicted"/>
<reference evidence="1 2" key="1">
    <citation type="submission" date="2024-09" db="EMBL/GenBank/DDBJ databases">
        <authorList>
            <person name="Sun Q."/>
            <person name="Mori K."/>
        </authorList>
    </citation>
    <scope>NUCLEOTIDE SEQUENCE [LARGE SCALE GENOMIC DNA]</scope>
    <source>
        <strain evidence="1 2">TBRC 1432</strain>
    </source>
</reference>
<gene>
    <name evidence="1" type="ORF">ACFFH7_44395</name>
</gene>
<evidence type="ECO:0000313" key="2">
    <source>
        <dbReference type="Proteomes" id="UP001589810"/>
    </source>
</evidence>
<sequence>MRRRDRQFHVNEVRRGRDTYRVIHPARPIAHGAMYEAGWGVEMYVNKAATVDFALAWWLAARSPHSLVYLPLRSSACDPEVRYLGRRLDLVFLHHTLKFPTAQWKDVRARLTPTGLQKVELPATPFRTVERAEHERSWRRGFKDHLRYDFAADTLFVVGSRQGYELGSKTFVDLVEQGPAELATAPDAHVCGELDLGVCSGSGPIWKRRDAPLRLHVVACNDHW</sequence>
<evidence type="ECO:0000313" key="1">
    <source>
        <dbReference type="EMBL" id="MFC0548612.1"/>
    </source>
</evidence>
<dbReference type="EMBL" id="JBHLUD010000018">
    <property type="protein sequence ID" value="MFC0548612.1"/>
    <property type="molecule type" value="Genomic_DNA"/>
</dbReference>
<name>A0ABV6N824_9PSEU</name>
<dbReference type="Proteomes" id="UP001589810">
    <property type="component" value="Unassembled WGS sequence"/>
</dbReference>